<proteinExistence type="predicted"/>
<dbReference type="AlphaFoldDB" id="A0A1H1ZSA4"/>
<dbReference type="Proteomes" id="UP000199092">
    <property type="component" value="Chromosome I"/>
</dbReference>
<protein>
    <submittedName>
        <fullName evidence="1">Uncharacterized protein</fullName>
    </submittedName>
</protein>
<sequence length="56" mass="6393">MKNFVTSALHALEARRADHAWSRLDRQLGYPALDPNPVEDTTEMRHFLAVQTSQTV</sequence>
<evidence type="ECO:0000313" key="2">
    <source>
        <dbReference type="Proteomes" id="UP000199092"/>
    </source>
</evidence>
<keyword evidence="2" id="KW-1185">Reference proteome</keyword>
<dbReference type="RefSeq" id="WP_157720583.1">
    <property type="nucleotide sequence ID" value="NZ_LT629749.1"/>
</dbReference>
<reference evidence="1 2" key="1">
    <citation type="submission" date="2016-10" db="EMBL/GenBank/DDBJ databases">
        <authorList>
            <person name="de Groot N.N."/>
        </authorList>
    </citation>
    <scope>NUCLEOTIDE SEQUENCE [LARGE SCALE GENOMIC DNA]</scope>
    <source>
        <strain evidence="1 2">DSM 21741</strain>
    </source>
</reference>
<accession>A0A1H1ZSA4</accession>
<evidence type="ECO:0000313" key="1">
    <source>
        <dbReference type="EMBL" id="SDT36588.1"/>
    </source>
</evidence>
<name>A0A1H1ZSA4_9ACTN</name>
<organism evidence="1 2">
    <name type="scientific">Friedmanniella luteola</name>
    <dbReference type="NCBI Taxonomy" id="546871"/>
    <lineage>
        <taxon>Bacteria</taxon>
        <taxon>Bacillati</taxon>
        <taxon>Actinomycetota</taxon>
        <taxon>Actinomycetes</taxon>
        <taxon>Propionibacteriales</taxon>
        <taxon>Nocardioidaceae</taxon>
        <taxon>Friedmanniella</taxon>
    </lineage>
</organism>
<gene>
    <name evidence="1" type="ORF">SAMN04488543_3972</name>
</gene>
<dbReference type="EMBL" id="LT629749">
    <property type="protein sequence ID" value="SDT36588.1"/>
    <property type="molecule type" value="Genomic_DNA"/>
</dbReference>